<dbReference type="AlphaFoldDB" id="A0A0S7Y0U3"/>
<feature type="domain" description="ABC transmembrane type-1" evidence="8">
    <location>
        <begin position="97"/>
        <end position="327"/>
    </location>
</feature>
<feature type="transmembrane region" description="Helical" evidence="7">
    <location>
        <begin position="12"/>
        <end position="32"/>
    </location>
</feature>
<accession>A0A0S7Y0U3</accession>
<dbReference type="PROSITE" id="PS50928">
    <property type="entry name" value="ABC_TM1"/>
    <property type="match status" value="1"/>
</dbReference>
<keyword evidence="3" id="KW-1003">Cell membrane</keyword>
<keyword evidence="6 7" id="KW-0472">Membrane</keyword>
<comment type="subcellular location">
    <subcellularLocation>
        <location evidence="1 7">Cell membrane</location>
        <topology evidence="1 7">Multi-pass membrane protein</topology>
    </subcellularLocation>
</comment>
<dbReference type="PANTHER" id="PTHR43163:SF6">
    <property type="entry name" value="DIPEPTIDE TRANSPORT SYSTEM PERMEASE PROTEIN DPPB-RELATED"/>
    <property type="match status" value="1"/>
</dbReference>
<protein>
    <submittedName>
        <fullName evidence="9">Peptide ABC transporter</fullName>
    </submittedName>
</protein>
<comment type="similarity">
    <text evidence="7">Belongs to the binding-protein-dependent transport system permease family.</text>
</comment>
<evidence type="ECO:0000313" key="10">
    <source>
        <dbReference type="Proteomes" id="UP000051861"/>
    </source>
</evidence>
<gene>
    <name evidence="9" type="ORF">AMJ44_06610</name>
</gene>
<dbReference type="PANTHER" id="PTHR43163">
    <property type="entry name" value="DIPEPTIDE TRANSPORT SYSTEM PERMEASE PROTEIN DPPB-RELATED"/>
    <property type="match status" value="1"/>
</dbReference>
<keyword evidence="2 7" id="KW-0813">Transport</keyword>
<dbReference type="InterPro" id="IPR045621">
    <property type="entry name" value="BPD_transp_1_N"/>
</dbReference>
<evidence type="ECO:0000256" key="5">
    <source>
        <dbReference type="ARBA" id="ARBA00022989"/>
    </source>
</evidence>
<feature type="transmembrane region" description="Helical" evidence="7">
    <location>
        <begin position="137"/>
        <end position="164"/>
    </location>
</feature>
<dbReference type="GO" id="GO:0005886">
    <property type="term" value="C:plasma membrane"/>
    <property type="evidence" value="ECO:0007669"/>
    <property type="project" value="UniProtKB-SubCell"/>
</dbReference>
<dbReference type="InterPro" id="IPR000515">
    <property type="entry name" value="MetI-like"/>
</dbReference>
<dbReference type="EMBL" id="LIZX01000054">
    <property type="protein sequence ID" value="KPJ68370.1"/>
    <property type="molecule type" value="Genomic_DNA"/>
</dbReference>
<feature type="transmembrane region" description="Helical" evidence="7">
    <location>
        <begin position="103"/>
        <end position="125"/>
    </location>
</feature>
<keyword evidence="5 7" id="KW-1133">Transmembrane helix</keyword>
<name>A0A0S7Y0U3_UNCSA</name>
<evidence type="ECO:0000256" key="6">
    <source>
        <dbReference type="ARBA" id="ARBA00023136"/>
    </source>
</evidence>
<dbReference type="Gene3D" id="1.10.3720.10">
    <property type="entry name" value="MetI-like"/>
    <property type="match status" value="1"/>
</dbReference>
<feature type="transmembrane region" description="Helical" evidence="7">
    <location>
        <begin position="194"/>
        <end position="214"/>
    </location>
</feature>
<dbReference type="InterPro" id="IPR035906">
    <property type="entry name" value="MetI-like_sf"/>
</dbReference>
<dbReference type="Pfam" id="PF00528">
    <property type="entry name" value="BPD_transp_1"/>
    <property type="match status" value="1"/>
</dbReference>
<keyword evidence="4 7" id="KW-0812">Transmembrane</keyword>
<dbReference type="Proteomes" id="UP000051861">
    <property type="component" value="Unassembled WGS sequence"/>
</dbReference>
<dbReference type="Pfam" id="PF19300">
    <property type="entry name" value="BPD_transp_1_N"/>
    <property type="match status" value="1"/>
</dbReference>
<evidence type="ECO:0000256" key="3">
    <source>
        <dbReference type="ARBA" id="ARBA00022475"/>
    </source>
</evidence>
<reference evidence="9 10" key="1">
    <citation type="journal article" date="2015" name="Microbiome">
        <title>Genomic resolution of linkages in carbon, nitrogen, and sulfur cycling among widespread estuary sediment bacteria.</title>
        <authorList>
            <person name="Baker B.J."/>
            <person name="Lazar C.S."/>
            <person name="Teske A.P."/>
            <person name="Dick G.J."/>
        </authorList>
    </citation>
    <scope>NUCLEOTIDE SEQUENCE [LARGE SCALE GENOMIC DNA]</scope>
    <source>
        <strain evidence="9">DG_54_3</strain>
    </source>
</reference>
<organism evidence="9 10">
    <name type="scientific">candidate division WOR-1 bacterium DG_54_3</name>
    <dbReference type="NCBI Taxonomy" id="1703775"/>
    <lineage>
        <taxon>Bacteria</taxon>
        <taxon>Bacillati</taxon>
        <taxon>Saganbacteria</taxon>
    </lineage>
</organism>
<comment type="caution">
    <text evidence="9">The sequence shown here is derived from an EMBL/GenBank/DDBJ whole genome shotgun (WGS) entry which is preliminary data.</text>
</comment>
<dbReference type="SUPFAM" id="SSF161098">
    <property type="entry name" value="MetI-like"/>
    <property type="match status" value="1"/>
</dbReference>
<evidence type="ECO:0000256" key="4">
    <source>
        <dbReference type="ARBA" id="ARBA00022692"/>
    </source>
</evidence>
<evidence type="ECO:0000256" key="2">
    <source>
        <dbReference type="ARBA" id="ARBA00022448"/>
    </source>
</evidence>
<sequence>MRLGPFILRRLAISIFVLFGLSILIFLIARIVPGDPARMALGPRAPVDVVERLRQQMHLDKPLLQQYGLWLWEVVHGNLGDSLVTRRPVKQDIREFFPATLELVGLTAIFIAVAGISLGVISARYSNTWFDNVVRLFSYLGIVTPAFAWAVILMLLFGFVWHLFPTYGRLTEGVIPPSTITGMYTVDSLLNGRFDLFCDAVVHLILPAIALALPPMSQAARITRSSMADNQNKDCIASMIAYGVPNRIVTGKYLLKPSLISPITVMALDIAATFGYAFMVEKIFGFPGMARYGIQVMLNKDVNAIVGVVMVLGVVFITLNIVVDIIVAYLDPRIRLLGRSV</sequence>
<feature type="transmembrane region" description="Helical" evidence="7">
    <location>
        <begin position="304"/>
        <end position="330"/>
    </location>
</feature>
<dbReference type="GO" id="GO:0055085">
    <property type="term" value="P:transmembrane transport"/>
    <property type="evidence" value="ECO:0007669"/>
    <property type="project" value="InterPro"/>
</dbReference>
<evidence type="ECO:0000313" key="9">
    <source>
        <dbReference type="EMBL" id="KPJ68370.1"/>
    </source>
</evidence>
<feature type="transmembrane region" description="Helical" evidence="7">
    <location>
        <begin position="259"/>
        <end position="279"/>
    </location>
</feature>
<evidence type="ECO:0000256" key="1">
    <source>
        <dbReference type="ARBA" id="ARBA00004651"/>
    </source>
</evidence>
<evidence type="ECO:0000259" key="8">
    <source>
        <dbReference type="PROSITE" id="PS50928"/>
    </source>
</evidence>
<evidence type="ECO:0000256" key="7">
    <source>
        <dbReference type="RuleBase" id="RU363032"/>
    </source>
</evidence>
<dbReference type="CDD" id="cd06261">
    <property type="entry name" value="TM_PBP2"/>
    <property type="match status" value="1"/>
</dbReference>
<proteinExistence type="inferred from homology"/>